<dbReference type="Proteomes" id="UP000195557">
    <property type="component" value="Unassembled WGS sequence"/>
</dbReference>
<dbReference type="AlphaFoldDB" id="A0A1Y5IGS3"/>
<feature type="region of interest" description="Disordered" evidence="1">
    <location>
        <begin position="1"/>
        <end position="69"/>
    </location>
</feature>
<dbReference type="InterPro" id="IPR003111">
    <property type="entry name" value="Lon_prtase_N"/>
</dbReference>
<dbReference type="EMBL" id="KZ155778">
    <property type="protein sequence ID" value="OUS47384.1"/>
    <property type="molecule type" value="Genomic_DNA"/>
</dbReference>
<feature type="compositionally biased region" description="Basic and acidic residues" evidence="1">
    <location>
        <begin position="36"/>
        <end position="53"/>
    </location>
</feature>
<sequence>MSSAPPRPALARARPRARSGDHARGQSARARAMWDAFRRNRSTEDVSTSRDARENDDDGAARAKGGALTATKRTIKAEDSINALSALLGDDERERAEREKELEADARRATELSRDKADRELRETRKKAFTRANKATDRIQRLQAVFLDVPLGMLDFQTLRDKTPGGEDLGAEPNWFKLPVEMFDKVTGERFVLEEEDEDGSVSLAPKNADGSEGKADEIVRLPGEFQVPCIPYPFVATPGSYVRLNLFEPRWLTLFSKLIPPTPGDEAATATSTSAVQAVKTDEEEFRQATGRRVLRGLDGKQKIDLNTLPIIDAYETGERTFDIVPGFGRLPEDEFVNTNAFGAVFRGLDGQIAGVGTMMNVQSHDVVVDGRLLSVCAKGEKRFKILRVAQTEPYIIVDAVPIEDTAPTSESGDLASVDAVNEVFDLMKKVDPYYMEAIGLDNVSKRDLKDMNEFDLANVMLYSHPTLALRLLACDDVEKRRRVILASAKSFKKAIELGFTPRKSRLLTTIVNFGLLFTLGFVILSIKSALDGDASGLDNINF</sequence>
<name>A0A1Y5IGS3_OSTTA</name>
<evidence type="ECO:0000256" key="1">
    <source>
        <dbReference type="SAM" id="MobiDB-lite"/>
    </source>
</evidence>
<dbReference type="SUPFAM" id="SSF88697">
    <property type="entry name" value="PUA domain-like"/>
    <property type="match status" value="1"/>
</dbReference>
<dbReference type="Gene3D" id="2.30.130.40">
    <property type="entry name" value="LON domain-like"/>
    <property type="match status" value="1"/>
</dbReference>
<protein>
    <recommendedName>
        <fullName evidence="3">Lon N-terminal domain-containing protein</fullName>
    </recommendedName>
</protein>
<evidence type="ECO:0000256" key="2">
    <source>
        <dbReference type="SAM" id="Phobius"/>
    </source>
</evidence>
<dbReference type="PANTHER" id="PTHR46732">
    <property type="entry name" value="ATP-DEPENDENT PROTEASE LA (LON) DOMAIN PROTEIN"/>
    <property type="match status" value="1"/>
</dbReference>
<dbReference type="Pfam" id="PF02190">
    <property type="entry name" value="LON_substr_bdg"/>
    <property type="match status" value="1"/>
</dbReference>
<reference evidence="4" key="1">
    <citation type="submission" date="2017-04" db="EMBL/GenBank/DDBJ databases">
        <title>Population genomics of picophytoplankton unveils novel chromosome hypervariability.</title>
        <authorList>
            <consortium name="DOE Joint Genome Institute"/>
            <person name="Blanc-Mathieu R."/>
            <person name="Krasovec M."/>
            <person name="Hebrard M."/>
            <person name="Yau S."/>
            <person name="Desgranges E."/>
            <person name="Martin J."/>
            <person name="Schackwitz W."/>
            <person name="Kuo A."/>
            <person name="Salin G."/>
            <person name="Donnadieu C."/>
            <person name="Desdevises Y."/>
            <person name="Sanchez-Ferandin S."/>
            <person name="Moreau H."/>
            <person name="Rivals E."/>
            <person name="Grigoriev I.V."/>
            <person name="Grimsley N."/>
            <person name="Eyre-Walker A."/>
            <person name="Piganeau G."/>
        </authorList>
    </citation>
    <scope>NUCLEOTIDE SEQUENCE [LARGE SCALE GENOMIC DNA]</scope>
    <source>
        <strain evidence="4">RCC 1115</strain>
    </source>
</reference>
<dbReference type="InterPro" id="IPR046336">
    <property type="entry name" value="Lon_prtase_N_sf"/>
</dbReference>
<evidence type="ECO:0000259" key="3">
    <source>
        <dbReference type="Pfam" id="PF02190"/>
    </source>
</evidence>
<accession>A0A1Y5IGS3</accession>
<feature type="domain" description="Lon N-terminal" evidence="3">
    <location>
        <begin position="228"/>
        <end position="483"/>
    </location>
</feature>
<organism evidence="4">
    <name type="scientific">Ostreococcus tauri</name>
    <name type="common">Marine green alga</name>
    <dbReference type="NCBI Taxonomy" id="70448"/>
    <lineage>
        <taxon>Eukaryota</taxon>
        <taxon>Viridiplantae</taxon>
        <taxon>Chlorophyta</taxon>
        <taxon>Mamiellophyceae</taxon>
        <taxon>Mamiellales</taxon>
        <taxon>Bathycoccaceae</taxon>
        <taxon>Ostreococcus</taxon>
    </lineage>
</organism>
<keyword evidence="2" id="KW-0472">Membrane</keyword>
<dbReference type="InterPro" id="IPR015947">
    <property type="entry name" value="PUA-like_sf"/>
</dbReference>
<gene>
    <name evidence="4" type="ORF">BE221DRAFT_190935</name>
</gene>
<feature type="region of interest" description="Disordered" evidence="1">
    <location>
        <begin position="92"/>
        <end position="119"/>
    </location>
</feature>
<proteinExistence type="predicted"/>
<feature type="transmembrane region" description="Helical" evidence="2">
    <location>
        <begin position="508"/>
        <end position="528"/>
    </location>
</feature>
<dbReference type="PANTHER" id="PTHR46732:SF8">
    <property type="entry name" value="ATP-DEPENDENT PROTEASE LA (LON) DOMAIN PROTEIN"/>
    <property type="match status" value="1"/>
</dbReference>
<evidence type="ECO:0000313" key="4">
    <source>
        <dbReference type="EMBL" id="OUS47384.1"/>
    </source>
</evidence>
<keyword evidence="2" id="KW-0812">Transmembrane</keyword>
<keyword evidence="2" id="KW-1133">Transmembrane helix</keyword>